<organism evidence="1 2">
    <name type="scientific">Caballeronia zhejiangensis</name>
    <dbReference type="NCBI Taxonomy" id="871203"/>
    <lineage>
        <taxon>Bacteria</taxon>
        <taxon>Pseudomonadati</taxon>
        <taxon>Pseudomonadota</taxon>
        <taxon>Betaproteobacteria</taxon>
        <taxon>Burkholderiales</taxon>
        <taxon>Burkholderiaceae</taxon>
        <taxon>Caballeronia</taxon>
    </lineage>
</organism>
<reference evidence="1 2" key="1">
    <citation type="submission" date="2014-03" db="EMBL/GenBank/DDBJ databases">
        <title>Draft Genome Sequences of Four Burkholderia Strains.</title>
        <authorList>
            <person name="Liu X.Y."/>
            <person name="Li C.X."/>
            <person name="Xu J.H."/>
        </authorList>
    </citation>
    <scope>NUCLEOTIDE SEQUENCE [LARGE SCALE GENOMIC DNA]</scope>
    <source>
        <strain evidence="1 2">OP-1</strain>
    </source>
</reference>
<name>A0A656QH09_9BURK</name>
<sequence length="116" mass="13008">MFLPIDIESVNRQEQLEEGEYHASCRTYASEDGACTMLHFEYKRVGDELPGACEIVFVEPDGRVRACDFLRMPDRSWRDSFGARADSLLTLLPHDAAGYRLLSVSELGVQHVGNAT</sequence>
<dbReference type="Proteomes" id="UP000027451">
    <property type="component" value="Unassembled WGS sequence"/>
</dbReference>
<dbReference type="AlphaFoldDB" id="A0A656QH09"/>
<dbReference type="OrthoDB" id="9004772at2"/>
<comment type="caution">
    <text evidence="1">The sequence shown here is derived from an EMBL/GenBank/DDBJ whole genome shotgun (WGS) entry which is preliminary data.</text>
</comment>
<gene>
    <name evidence="1" type="ORF">BG60_11005</name>
</gene>
<dbReference type="EMBL" id="JFHD01000018">
    <property type="protein sequence ID" value="KDR28512.1"/>
    <property type="molecule type" value="Genomic_DNA"/>
</dbReference>
<protein>
    <submittedName>
        <fullName evidence="1">Uncharacterized protein</fullName>
    </submittedName>
</protein>
<keyword evidence="2" id="KW-1185">Reference proteome</keyword>
<dbReference type="RefSeq" id="WP_033537024.1">
    <property type="nucleotide sequence ID" value="NZ_JFHD01000018.1"/>
</dbReference>
<proteinExistence type="predicted"/>
<accession>A0A656QH09</accession>
<evidence type="ECO:0000313" key="1">
    <source>
        <dbReference type="EMBL" id="KDR28512.1"/>
    </source>
</evidence>
<evidence type="ECO:0000313" key="2">
    <source>
        <dbReference type="Proteomes" id="UP000027451"/>
    </source>
</evidence>